<dbReference type="Gene3D" id="3.40.980.10">
    <property type="entry name" value="MoaB/Mog-like domain"/>
    <property type="match status" value="1"/>
</dbReference>
<evidence type="ECO:0000256" key="2">
    <source>
        <dbReference type="ARBA" id="ARBA00007589"/>
    </source>
</evidence>
<dbReference type="Gene3D" id="2.170.190.11">
    <property type="entry name" value="Molybdopterin biosynthesis moea protein, domain 3"/>
    <property type="match status" value="1"/>
</dbReference>
<gene>
    <name evidence="7" type="ORF">MAR_001420</name>
</gene>
<dbReference type="SMART" id="SM00852">
    <property type="entry name" value="MoCF_biosynth"/>
    <property type="match status" value="1"/>
</dbReference>
<dbReference type="Pfam" id="PF03454">
    <property type="entry name" value="MoeA_C"/>
    <property type="match status" value="1"/>
</dbReference>
<evidence type="ECO:0000256" key="4">
    <source>
        <dbReference type="ARBA" id="ARBA00023150"/>
    </source>
</evidence>
<dbReference type="Proteomes" id="UP001164746">
    <property type="component" value="Chromosome 11"/>
</dbReference>
<dbReference type="InterPro" id="IPR036425">
    <property type="entry name" value="MoaB/Mog-like_dom_sf"/>
</dbReference>
<proteinExistence type="inferred from homology"/>
<protein>
    <submittedName>
        <fullName evidence="7">GEPH-like protein</fullName>
    </submittedName>
</protein>
<dbReference type="CDD" id="cd00887">
    <property type="entry name" value="MoeA"/>
    <property type="match status" value="1"/>
</dbReference>
<dbReference type="PROSITE" id="PS01079">
    <property type="entry name" value="MOCF_BIOSYNTHESIS_2"/>
    <property type="match status" value="1"/>
</dbReference>
<dbReference type="InterPro" id="IPR038987">
    <property type="entry name" value="MoeA-like"/>
</dbReference>
<dbReference type="SUPFAM" id="SSF63882">
    <property type="entry name" value="MoeA N-terminal region -like"/>
    <property type="match status" value="1"/>
</dbReference>
<sequence>MISVAEAVDHVLKHAHILPLETVSFTSALGRYLAEDVFAKEPLPPFPASIKDGYAVIASDGAGTRLVSSASTAGDEPGGCVKPGECVRINTGAPVPEGADAVVQVEDTLLERSTEDGTTELEIKVMVAPTVGQDIRKVGSDIAEGEKVLQKGQHLGPSEISILATVGVTEVNCFRQPVVGVMSTGNELCEPGSGLVPGRIRDSNRYTLMAALREHGFPYTDLGIAKDTPDALLGMMRSALDQVDIIVTSGGVSMGEKDLLRHVLEKDLGATVHFGRVLMKPGKPTTFATLVHEGRTKLFFGLPGNPVSATVTCNLYVIPAVNKMSGSSSPQRTIVKAKASETLRLDPRPEYHRVVLTWTQGSQLPEARSTGNQISSRLLSVNSANALLLLPPGTAEKTEVAAGEILDAMIIARL</sequence>
<accession>A0ABY7FBQ8</accession>
<dbReference type="SUPFAM" id="SSF63867">
    <property type="entry name" value="MoeA C-terminal domain-like"/>
    <property type="match status" value="1"/>
</dbReference>
<organism evidence="7 8">
    <name type="scientific">Mya arenaria</name>
    <name type="common">Soft-shell clam</name>
    <dbReference type="NCBI Taxonomy" id="6604"/>
    <lineage>
        <taxon>Eukaryota</taxon>
        <taxon>Metazoa</taxon>
        <taxon>Spiralia</taxon>
        <taxon>Lophotrochozoa</taxon>
        <taxon>Mollusca</taxon>
        <taxon>Bivalvia</taxon>
        <taxon>Autobranchia</taxon>
        <taxon>Heteroconchia</taxon>
        <taxon>Euheterodonta</taxon>
        <taxon>Imparidentia</taxon>
        <taxon>Neoheterodontei</taxon>
        <taxon>Myida</taxon>
        <taxon>Myoidea</taxon>
        <taxon>Myidae</taxon>
        <taxon>Mya</taxon>
    </lineage>
</organism>
<dbReference type="InterPro" id="IPR036135">
    <property type="entry name" value="MoeA_linker/N_sf"/>
</dbReference>
<keyword evidence="5" id="KW-0808">Transferase</keyword>
<comment type="catalytic activity">
    <reaction evidence="5">
        <text>molybdopterin + ATP + H(+) = adenylyl-molybdopterin + diphosphate</text>
        <dbReference type="Rhea" id="RHEA:31331"/>
        <dbReference type="ChEBI" id="CHEBI:15378"/>
        <dbReference type="ChEBI" id="CHEBI:30616"/>
        <dbReference type="ChEBI" id="CHEBI:33019"/>
        <dbReference type="ChEBI" id="CHEBI:58698"/>
        <dbReference type="ChEBI" id="CHEBI:62727"/>
    </reaction>
</comment>
<evidence type="ECO:0000256" key="3">
    <source>
        <dbReference type="ARBA" id="ARBA00008339"/>
    </source>
</evidence>
<comment type="catalytic activity">
    <reaction evidence="5">
        <text>adenylyl-molybdopterin + molybdate = Mo-molybdopterin + AMP + H(+)</text>
        <dbReference type="Rhea" id="RHEA:35047"/>
        <dbReference type="ChEBI" id="CHEBI:15378"/>
        <dbReference type="ChEBI" id="CHEBI:36264"/>
        <dbReference type="ChEBI" id="CHEBI:62727"/>
        <dbReference type="ChEBI" id="CHEBI:71302"/>
        <dbReference type="ChEBI" id="CHEBI:456215"/>
    </reaction>
</comment>
<comment type="pathway">
    <text evidence="1 5">Cofactor biosynthesis; molybdopterin biosynthesis.</text>
</comment>
<keyword evidence="5" id="KW-0460">Magnesium</keyword>
<reference evidence="7" key="1">
    <citation type="submission" date="2022-11" db="EMBL/GenBank/DDBJ databases">
        <title>Centuries of genome instability and evolution in soft-shell clam transmissible cancer (bioRxiv).</title>
        <authorList>
            <person name="Hart S.F.M."/>
            <person name="Yonemitsu M.A."/>
            <person name="Giersch R.M."/>
            <person name="Beal B.F."/>
            <person name="Arriagada G."/>
            <person name="Davis B.W."/>
            <person name="Ostrander E.A."/>
            <person name="Goff S.P."/>
            <person name="Metzger M.J."/>
        </authorList>
    </citation>
    <scope>NUCLEOTIDE SEQUENCE</scope>
    <source>
        <strain evidence="7">MELC-2E11</strain>
        <tissue evidence="7">Siphon/mantle</tissue>
    </source>
</reference>
<keyword evidence="8" id="KW-1185">Reference proteome</keyword>
<dbReference type="SUPFAM" id="SSF53218">
    <property type="entry name" value="Molybdenum cofactor biosynthesis proteins"/>
    <property type="match status" value="1"/>
</dbReference>
<dbReference type="PANTHER" id="PTHR10192:SF5">
    <property type="entry name" value="GEPHYRIN"/>
    <property type="match status" value="1"/>
</dbReference>
<comment type="similarity">
    <text evidence="2">In the N-terminal section; belongs to the MoaB/Mog family.</text>
</comment>
<comment type="cofactor">
    <cofactor evidence="5">
        <name>Mg(2+)</name>
        <dbReference type="ChEBI" id="CHEBI:18420"/>
    </cofactor>
</comment>
<evidence type="ECO:0000259" key="6">
    <source>
        <dbReference type="SMART" id="SM00852"/>
    </source>
</evidence>
<evidence type="ECO:0000313" key="7">
    <source>
        <dbReference type="EMBL" id="WAR19582.1"/>
    </source>
</evidence>
<dbReference type="Gene3D" id="2.40.340.10">
    <property type="entry name" value="MoeA, C-terminal, domain IV"/>
    <property type="match status" value="1"/>
</dbReference>
<dbReference type="InterPro" id="IPR001453">
    <property type="entry name" value="MoaB/Mog_dom"/>
</dbReference>
<dbReference type="InterPro" id="IPR005110">
    <property type="entry name" value="MoeA_linker/N"/>
</dbReference>
<keyword evidence="4 5" id="KW-0501">Molybdenum cofactor biosynthesis</keyword>
<evidence type="ECO:0000256" key="1">
    <source>
        <dbReference type="ARBA" id="ARBA00005046"/>
    </source>
</evidence>
<keyword evidence="5" id="KW-0479">Metal-binding</keyword>
<dbReference type="InterPro" id="IPR005111">
    <property type="entry name" value="MoeA_C_domain_IV"/>
</dbReference>
<dbReference type="Gene3D" id="3.90.105.10">
    <property type="entry name" value="Molybdopterin biosynthesis moea protein, domain 2"/>
    <property type="match status" value="1"/>
</dbReference>
<evidence type="ECO:0000256" key="5">
    <source>
        <dbReference type="RuleBase" id="RU365090"/>
    </source>
</evidence>
<dbReference type="Pfam" id="PF03453">
    <property type="entry name" value="MoeA_N"/>
    <property type="match status" value="1"/>
</dbReference>
<feature type="domain" description="MoaB/Mog" evidence="6">
    <location>
        <begin position="180"/>
        <end position="323"/>
    </location>
</feature>
<comment type="similarity">
    <text evidence="5">Belongs to the MoeA family.</text>
</comment>
<dbReference type="NCBIfam" id="NF045515">
    <property type="entry name" value="Glp_gephyrin"/>
    <property type="match status" value="1"/>
</dbReference>
<comment type="similarity">
    <text evidence="3">In the C-terminal section; belongs to the MoeA family.</text>
</comment>
<dbReference type="Pfam" id="PF00994">
    <property type="entry name" value="MoCF_biosynth"/>
    <property type="match status" value="1"/>
</dbReference>
<evidence type="ECO:0000313" key="8">
    <source>
        <dbReference type="Proteomes" id="UP001164746"/>
    </source>
</evidence>
<dbReference type="InterPro" id="IPR036688">
    <property type="entry name" value="MoeA_C_domain_IV_sf"/>
</dbReference>
<dbReference type="PANTHER" id="PTHR10192">
    <property type="entry name" value="MOLYBDOPTERIN BIOSYNTHESIS PROTEIN"/>
    <property type="match status" value="1"/>
</dbReference>
<dbReference type="InterPro" id="IPR008284">
    <property type="entry name" value="MoCF_biosynth_CS"/>
</dbReference>
<name>A0ABY7FBQ8_MYAAR</name>
<dbReference type="EMBL" id="CP111022">
    <property type="protein sequence ID" value="WAR19582.1"/>
    <property type="molecule type" value="Genomic_DNA"/>
</dbReference>
<dbReference type="NCBIfam" id="TIGR00177">
    <property type="entry name" value="molyb_syn"/>
    <property type="match status" value="1"/>
</dbReference>
<keyword evidence="5" id="KW-0500">Molybdenum</keyword>
<comment type="function">
    <text evidence="5">Catalyzes two steps in the biosynthesis of the molybdenum cofactor. In the first step, molybdopterin is adenylated. Subsequently, molybdate is inserted into adenylated molybdopterin and AMP is released.</text>
</comment>